<keyword evidence="2" id="KW-0285">Flavoprotein</keyword>
<keyword evidence="7" id="KW-1185">Reference proteome</keyword>
<evidence type="ECO:0000259" key="5">
    <source>
        <dbReference type="Pfam" id="PF07992"/>
    </source>
</evidence>
<dbReference type="KEGG" id="lins:G7067_10390"/>
<dbReference type="RefSeq" id="WP_166324027.1">
    <property type="nucleotide sequence ID" value="NZ_CP049934.1"/>
</dbReference>
<evidence type="ECO:0000256" key="3">
    <source>
        <dbReference type="ARBA" id="ARBA00022827"/>
    </source>
</evidence>
<accession>A0A6G8FK44</accession>
<dbReference type="AlphaFoldDB" id="A0A6G8FK44"/>
<dbReference type="GO" id="GO:0004174">
    <property type="term" value="F:electron-transferring-flavoprotein dehydrogenase activity"/>
    <property type="evidence" value="ECO:0007669"/>
    <property type="project" value="TreeGrafter"/>
</dbReference>
<evidence type="ECO:0000256" key="4">
    <source>
        <dbReference type="ARBA" id="ARBA00023002"/>
    </source>
</evidence>
<evidence type="ECO:0000313" key="7">
    <source>
        <dbReference type="Proteomes" id="UP000501387"/>
    </source>
</evidence>
<evidence type="ECO:0000256" key="2">
    <source>
        <dbReference type="ARBA" id="ARBA00022630"/>
    </source>
</evidence>
<dbReference type="InterPro" id="IPR036188">
    <property type="entry name" value="FAD/NAD-bd_sf"/>
</dbReference>
<sequence length="360" mass="38183">MSQEMYDVIVIGGGYAGVTAVARLPRSARVALVDPKPNFVHRVHLHEHAAGGDIRVEKPFHQVLRRGVVHHRTSAVQVEPGIVRLGDGTTLRTRHILLTTGSDEPTPNGINSLASASKIRQRLAELRPGARIAIRGAGLTGIELAAEIAYRRPELTVHLNGRSPAGADLPERAHDYLRGTLETLGVVLDGTSPGADLHIDTTGFHYSPLTSASSLAEATPPRNATHGQLQVSATLESVPGIWGAGDAVQVAGQDHLRGGCAVAVPMGAHAADNIARALKDQPPRPLDFGYAVRCLSLGRRNGLILAVDPLNHPQKAFIPGLPGAWAKSMVCSAVLFASSPVFSTFAGMKRRSGLHRRAHT</sequence>
<proteinExistence type="inferred from homology"/>
<name>A0A6G8FK44_9MICO</name>
<dbReference type="PANTHER" id="PTHR43735">
    <property type="entry name" value="APOPTOSIS-INDUCING FACTOR 1"/>
    <property type="match status" value="1"/>
</dbReference>
<dbReference type="Pfam" id="PF07992">
    <property type="entry name" value="Pyr_redox_2"/>
    <property type="match status" value="1"/>
</dbReference>
<protein>
    <submittedName>
        <fullName evidence="6">FAD-dependent oxidoreductase</fullName>
    </submittedName>
</protein>
<evidence type="ECO:0000256" key="1">
    <source>
        <dbReference type="ARBA" id="ARBA00006442"/>
    </source>
</evidence>
<dbReference type="PRINTS" id="PR00368">
    <property type="entry name" value="FADPNR"/>
</dbReference>
<organism evidence="6 7">
    <name type="scientific">Leucobacter insecticola</name>
    <dbReference type="NCBI Taxonomy" id="2714934"/>
    <lineage>
        <taxon>Bacteria</taxon>
        <taxon>Bacillati</taxon>
        <taxon>Actinomycetota</taxon>
        <taxon>Actinomycetes</taxon>
        <taxon>Micrococcales</taxon>
        <taxon>Microbacteriaceae</taxon>
        <taxon>Leucobacter</taxon>
    </lineage>
</organism>
<dbReference type="InterPro" id="IPR023753">
    <property type="entry name" value="FAD/NAD-binding_dom"/>
</dbReference>
<dbReference type="PRINTS" id="PR00469">
    <property type="entry name" value="PNDRDTASEII"/>
</dbReference>
<gene>
    <name evidence="6" type="ORF">G7067_10390</name>
</gene>
<keyword evidence="4" id="KW-0560">Oxidoreductase</keyword>
<dbReference type="EMBL" id="CP049934">
    <property type="protein sequence ID" value="QIM16718.1"/>
    <property type="molecule type" value="Genomic_DNA"/>
</dbReference>
<dbReference type="GO" id="GO:0050660">
    <property type="term" value="F:flavin adenine dinucleotide binding"/>
    <property type="evidence" value="ECO:0007669"/>
    <property type="project" value="TreeGrafter"/>
</dbReference>
<evidence type="ECO:0000313" key="6">
    <source>
        <dbReference type="EMBL" id="QIM16718.1"/>
    </source>
</evidence>
<dbReference type="SUPFAM" id="SSF51905">
    <property type="entry name" value="FAD/NAD(P)-binding domain"/>
    <property type="match status" value="1"/>
</dbReference>
<dbReference type="GO" id="GO:0005737">
    <property type="term" value="C:cytoplasm"/>
    <property type="evidence" value="ECO:0007669"/>
    <property type="project" value="TreeGrafter"/>
</dbReference>
<dbReference type="PANTHER" id="PTHR43735:SF3">
    <property type="entry name" value="FERROPTOSIS SUPPRESSOR PROTEIN 1"/>
    <property type="match status" value="1"/>
</dbReference>
<feature type="domain" description="FAD/NAD(P)-binding" evidence="5">
    <location>
        <begin position="6"/>
        <end position="187"/>
    </location>
</feature>
<dbReference type="Gene3D" id="3.50.50.100">
    <property type="match status" value="1"/>
</dbReference>
<reference evidence="6 7" key="1">
    <citation type="submission" date="2020-03" db="EMBL/GenBank/DDBJ databases">
        <title>Leucobacter sp. nov., isolated from beetles.</title>
        <authorList>
            <person name="Hyun D.-W."/>
            <person name="Bae J.-W."/>
        </authorList>
    </citation>
    <scope>NUCLEOTIDE SEQUENCE [LARGE SCALE GENOMIC DNA]</scope>
    <source>
        <strain evidence="6 7">HDW9B</strain>
    </source>
</reference>
<comment type="similarity">
    <text evidence="1">Belongs to the FAD-dependent oxidoreductase family.</text>
</comment>
<dbReference type="Proteomes" id="UP000501387">
    <property type="component" value="Chromosome"/>
</dbReference>
<keyword evidence="3" id="KW-0274">FAD</keyword>